<sequence>MKKKRKEEDLEGENDFFMENSARAHTVRIKKNSPRKISLGVLQAFYVVNKSKYSYVDEIWCHICTVIYENKVALKKCMKYLEDTMQGKITSIHFRYILLELNKILQEHNFEMNKPLTDEQIDLLAYTVETDDKVDYVEFFNSFKPTYIYSNN</sequence>
<name>A0A0L7M6K0_PLAF4</name>
<organism evidence="1 2">
    <name type="scientific">Plasmodium falciparum (isolate Dd2)</name>
    <dbReference type="NCBI Taxonomy" id="57267"/>
    <lineage>
        <taxon>Eukaryota</taxon>
        <taxon>Sar</taxon>
        <taxon>Alveolata</taxon>
        <taxon>Apicomplexa</taxon>
        <taxon>Aconoidasida</taxon>
        <taxon>Haemosporida</taxon>
        <taxon>Plasmodiidae</taxon>
        <taxon>Plasmodium</taxon>
        <taxon>Plasmodium (Laverania)</taxon>
    </lineage>
</organism>
<reference evidence="2" key="1">
    <citation type="submission" date="2006-09" db="EMBL/GenBank/DDBJ databases">
        <title>Annotation of Plasmodium falciparum Dd2.</title>
        <authorList>
            <consortium name="The Broad Institute Genome Sequencing Platform"/>
            <person name="Volkman S.K."/>
            <person name="Neafsey D.E."/>
            <person name="Dash A.P."/>
            <person name="Chitnis C.E."/>
            <person name="Hartl D.L."/>
            <person name="Young S.K."/>
            <person name="Zeng Q."/>
            <person name="Koehrsen M."/>
            <person name="Alvarado L."/>
            <person name="Berlin A."/>
            <person name="Borenstein D."/>
            <person name="Chapman S.B."/>
            <person name="Chen Z."/>
            <person name="Engels R."/>
            <person name="Freedman E."/>
            <person name="Gellesch M."/>
            <person name="Goldberg J."/>
            <person name="Griggs A."/>
            <person name="Gujja S."/>
            <person name="Heilman E.R."/>
            <person name="Heiman D.I."/>
            <person name="Howarth C."/>
            <person name="Jen D."/>
            <person name="Larson L."/>
            <person name="Mehta T."/>
            <person name="Neiman D."/>
            <person name="Park D."/>
            <person name="Pearson M."/>
            <person name="Roberts A."/>
            <person name="Saif S."/>
            <person name="Shea T."/>
            <person name="Shenoy N."/>
            <person name="Sisk P."/>
            <person name="Stolte C."/>
            <person name="Sykes S."/>
            <person name="Walk T."/>
            <person name="White J."/>
            <person name="Yandava C."/>
            <person name="Haas B."/>
            <person name="Henn M.R."/>
            <person name="Nusbaum C."/>
            <person name="Birren B."/>
        </authorList>
    </citation>
    <scope>NUCLEOTIDE SEQUENCE [LARGE SCALE GENOMIC DNA]</scope>
</reference>
<dbReference type="Proteomes" id="UP000054282">
    <property type="component" value="Unassembled WGS sequence"/>
</dbReference>
<evidence type="ECO:0000313" key="1">
    <source>
        <dbReference type="EMBL" id="KOB88474.1"/>
    </source>
</evidence>
<accession>A0A0L7M6K0</accession>
<gene>
    <name evidence="1" type="ORF">PFDG_02394</name>
</gene>
<reference evidence="2" key="2">
    <citation type="submission" date="2006-09" db="EMBL/GenBank/DDBJ databases">
        <title>The genome sequence of Plasmodium falciparum Dd2.</title>
        <authorList>
            <consortium name="The Broad Institute Genome Sequencing Platform"/>
            <person name="Birren B."/>
            <person name="Lander E."/>
            <person name="Galagan J."/>
            <person name="Nusbaum C."/>
            <person name="Devon K."/>
            <person name="Henn M."/>
            <person name="Jaffe D."/>
            <person name="Butler J."/>
            <person name="Alvarez P."/>
            <person name="Gnerre S."/>
            <person name="Grabherr M."/>
            <person name="Kleber M."/>
            <person name="Mauceli E."/>
            <person name="Brockman W."/>
            <person name="MacCallum I.A."/>
            <person name="Rounsley S."/>
            <person name="Young S."/>
            <person name="LaButti K."/>
            <person name="Pushparaj V."/>
            <person name="DeCaprio D."/>
            <person name="Crawford M."/>
            <person name="Koehrsen M."/>
            <person name="Engels R."/>
            <person name="Montgomery P."/>
            <person name="Pearson M."/>
            <person name="Howarth C."/>
            <person name="Larson L."/>
            <person name="Luoma S."/>
            <person name="White J."/>
            <person name="Kodira C."/>
            <person name="Zeng Q."/>
            <person name="O'Leary S."/>
            <person name="Yandava C."/>
            <person name="Alvarado L."/>
            <person name="Wirth D."/>
            <person name="Volkman S."/>
            <person name="Hartl D."/>
        </authorList>
    </citation>
    <scope>NUCLEOTIDE SEQUENCE [LARGE SCALE GENOMIC DNA]</scope>
</reference>
<dbReference type="KEGG" id="pfd:PFDG_02394"/>
<evidence type="ECO:0000313" key="2">
    <source>
        <dbReference type="Proteomes" id="UP000054282"/>
    </source>
</evidence>
<dbReference type="AlphaFoldDB" id="A0A0L7M6K0"/>
<protein>
    <submittedName>
        <fullName evidence="1">Uncharacterized protein</fullName>
    </submittedName>
</protein>
<dbReference type="EMBL" id="GG701655">
    <property type="protein sequence ID" value="KOB88474.1"/>
    <property type="molecule type" value="Genomic_DNA"/>
</dbReference>
<proteinExistence type="predicted"/>